<dbReference type="InterPro" id="IPR001851">
    <property type="entry name" value="ABC_transp_permease"/>
</dbReference>
<keyword evidence="4" id="KW-0997">Cell inner membrane</keyword>
<dbReference type="GeneID" id="95355539"/>
<comment type="subcellular location">
    <subcellularLocation>
        <location evidence="1">Cell membrane</location>
        <topology evidence="1">Multi-pass membrane protein</topology>
    </subcellularLocation>
</comment>
<feature type="transmembrane region" description="Helical" evidence="9">
    <location>
        <begin position="278"/>
        <end position="294"/>
    </location>
</feature>
<keyword evidence="2" id="KW-0813">Transport</keyword>
<evidence type="ECO:0000313" key="11">
    <source>
        <dbReference type="Proteomes" id="UP000617734"/>
    </source>
</evidence>
<evidence type="ECO:0000256" key="1">
    <source>
        <dbReference type="ARBA" id="ARBA00004651"/>
    </source>
</evidence>
<keyword evidence="5 9" id="KW-0812">Transmembrane</keyword>
<proteinExistence type="predicted"/>
<evidence type="ECO:0000256" key="3">
    <source>
        <dbReference type="ARBA" id="ARBA00022475"/>
    </source>
</evidence>
<feature type="transmembrane region" description="Helical" evidence="9">
    <location>
        <begin position="299"/>
        <end position="318"/>
    </location>
</feature>
<feature type="transmembrane region" description="Helical" evidence="9">
    <location>
        <begin position="324"/>
        <end position="340"/>
    </location>
</feature>
<feature type="transmembrane region" description="Helical" evidence="9">
    <location>
        <begin position="244"/>
        <end position="266"/>
    </location>
</feature>
<evidence type="ECO:0000256" key="4">
    <source>
        <dbReference type="ARBA" id="ARBA00022519"/>
    </source>
</evidence>
<evidence type="ECO:0000256" key="6">
    <source>
        <dbReference type="ARBA" id="ARBA00022989"/>
    </source>
</evidence>
<comment type="caution">
    <text evidence="10">The sequence shown here is derived from an EMBL/GenBank/DDBJ whole genome shotgun (WGS) entry which is preliminary data.</text>
</comment>
<evidence type="ECO:0000256" key="7">
    <source>
        <dbReference type="ARBA" id="ARBA00023136"/>
    </source>
</evidence>
<feature type="transmembrane region" description="Helical" evidence="9">
    <location>
        <begin position="196"/>
        <end position="216"/>
    </location>
</feature>
<evidence type="ECO:0000313" key="10">
    <source>
        <dbReference type="EMBL" id="GHH77711.1"/>
    </source>
</evidence>
<organism evidence="10 11">
    <name type="scientific">Kitasatospora indigofera</name>
    <dbReference type="NCBI Taxonomy" id="67307"/>
    <lineage>
        <taxon>Bacteria</taxon>
        <taxon>Bacillati</taxon>
        <taxon>Actinomycetota</taxon>
        <taxon>Actinomycetes</taxon>
        <taxon>Kitasatosporales</taxon>
        <taxon>Streptomycetaceae</taxon>
        <taxon>Kitasatospora</taxon>
    </lineage>
</organism>
<accession>A0A919KZS7</accession>
<gene>
    <name evidence="10" type="ORF">GCM10018781_51710</name>
</gene>
<sequence length="351" mass="36717">MSTHVPGEADRAAAPAPLRPGRTLPGWVRRIAAMNETWTFGVLVLLVAFFTAARPDTFLTRYDITQIATNAAIYLVLGVGMTFVIIVAGIDLSVGSVLVLSAVLSAEYTIHHGGAGSGWGTVAVSTLIALVTGVVWGGLQGWLVAKAKVPPLIVTLGGFGAALGLAQIITGGQDPTGAVSGELQHSIGFGKLFGQIPWLVVIAFATTVVFGLVLAFTRFGRYTYAIGSNPEAARRVGIDVDRHLVKIYALTGLLSGLGSVMWLAYFGTTSIAGHSSDNLKVITAVVLGGASLFGGRGSVLGTVIGVFIPAVLTTGLIIMDVQQYWQDVAIGIVLVAAVYLDQFRRRGRERG</sequence>
<evidence type="ECO:0000256" key="8">
    <source>
        <dbReference type="ARBA" id="ARBA00039381"/>
    </source>
</evidence>
<name>A0A919KZS7_9ACTN</name>
<evidence type="ECO:0000256" key="9">
    <source>
        <dbReference type="SAM" id="Phobius"/>
    </source>
</evidence>
<dbReference type="CDD" id="cd06579">
    <property type="entry name" value="TM_PBP1_transp_AraH_like"/>
    <property type="match status" value="1"/>
</dbReference>
<keyword evidence="6 9" id="KW-1133">Transmembrane helix</keyword>
<dbReference type="Proteomes" id="UP000617734">
    <property type="component" value="Unassembled WGS sequence"/>
</dbReference>
<keyword evidence="7 9" id="KW-0472">Membrane</keyword>
<feature type="transmembrane region" description="Helical" evidence="9">
    <location>
        <begin position="151"/>
        <end position="170"/>
    </location>
</feature>
<dbReference type="Pfam" id="PF02653">
    <property type="entry name" value="BPD_transp_2"/>
    <property type="match status" value="1"/>
</dbReference>
<feature type="transmembrane region" description="Helical" evidence="9">
    <location>
        <begin position="73"/>
        <end position="106"/>
    </location>
</feature>
<dbReference type="AlphaFoldDB" id="A0A919KZS7"/>
<dbReference type="RefSeq" id="WP_229927747.1">
    <property type="nucleotide sequence ID" value="NZ_BNBO01000034.1"/>
</dbReference>
<evidence type="ECO:0000256" key="5">
    <source>
        <dbReference type="ARBA" id="ARBA00022692"/>
    </source>
</evidence>
<dbReference type="EMBL" id="BNBO01000034">
    <property type="protein sequence ID" value="GHH77711.1"/>
    <property type="molecule type" value="Genomic_DNA"/>
</dbReference>
<protein>
    <recommendedName>
        <fullName evidence="8">Autoinducer 2 import system permease protein LsrD</fullName>
    </recommendedName>
</protein>
<dbReference type="PANTHER" id="PTHR32196:SF71">
    <property type="entry name" value="AUTOINDUCER 2 IMPORT SYSTEM PERMEASE PROTEIN LSRD"/>
    <property type="match status" value="1"/>
</dbReference>
<feature type="transmembrane region" description="Helical" evidence="9">
    <location>
        <begin position="37"/>
        <end position="53"/>
    </location>
</feature>
<reference evidence="10" key="1">
    <citation type="journal article" date="2014" name="Int. J. Syst. Evol. Microbiol.">
        <title>Complete genome sequence of Corynebacterium casei LMG S-19264T (=DSM 44701T), isolated from a smear-ripened cheese.</title>
        <authorList>
            <consortium name="US DOE Joint Genome Institute (JGI-PGF)"/>
            <person name="Walter F."/>
            <person name="Albersmeier A."/>
            <person name="Kalinowski J."/>
            <person name="Ruckert C."/>
        </authorList>
    </citation>
    <scope>NUCLEOTIDE SEQUENCE</scope>
    <source>
        <strain evidence="10">JCM 4646</strain>
    </source>
</reference>
<keyword evidence="11" id="KW-1185">Reference proteome</keyword>
<dbReference type="PANTHER" id="PTHR32196">
    <property type="entry name" value="ABC TRANSPORTER PERMEASE PROTEIN YPHD-RELATED-RELATED"/>
    <property type="match status" value="1"/>
</dbReference>
<dbReference type="GO" id="GO:0022857">
    <property type="term" value="F:transmembrane transporter activity"/>
    <property type="evidence" value="ECO:0007669"/>
    <property type="project" value="InterPro"/>
</dbReference>
<reference evidence="10" key="2">
    <citation type="submission" date="2020-09" db="EMBL/GenBank/DDBJ databases">
        <authorList>
            <person name="Sun Q."/>
            <person name="Ohkuma M."/>
        </authorList>
    </citation>
    <scope>NUCLEOTIDE SEQUENCE</scope>
    <source>
        <strain evidence="10">JCM 4646</strain>
    </source>
</reference>
<keyword evidence="3" id="KW-1003">Cell membrane</keyword>
<feature type="transmembrane region" description="Helical" evidence="9">
    <location>
        <begin position="118"/>
        <end position="139"/>
    </location>
</feature>
<dbReference type="GO" id="GO:0005886">
    <property type="term" value="C:plasma membrane"/>
    <property type="evidence" value="ECO:0007669"/>
    <property type="project" value="UniProtKB-SubCell"/>
</dbReference>
<evidence type="ECO:0000256" key="2">
    <source>
        <dbReference type="ARBA" id="ARBA00022448"/>
    </source>
</evidence>